<evidence type="ECO:0000313" key="2">
    <source>
        <dbReference type="EMBL" id="HIZ09434.1"/>
    </source>
</evidence>
<reference evidence="2" key="2">
    <citation type="submission" date="2021-04" db="EMBL/GenBank/DDBJ databases">
        <authorList>
            <person name="Gilroy R."/>
        </authorList>
    </citation>
    <scope>NUCLEOTIDE SEQUENCE</scope>
    <source>
        <strain evidence="2">CHK192-19661</strain>
    </source>
</reference>
<comment type="caution">
    <text evidence="2">The sequence shown here is derived from an EMBL/GenBank/DDBJ whole genome shotgun (WGS) entry which is preliminary data.</text>
</comment>
<dbReference type="InterPro" id="IPR046342">
    <property type="entry name" value="CBS_dom_sf"/>
</dbReference>
<reference evidence="2" key="1">
    <citation type="journal article" date="2021" name="PeerJ">
        <title>Extensive microbial diversity within the chicken gut microbiome revealed by metagenomics and culture.</title>
        <authorList>
            <person name="Gilroy R."/>
            <person name="Ravi A."/>
            <person name="Getino M."/>
            <person name="Pursley I."/>
            <person name="Horton D.L."/>
            <person name="Alikhan N.F."/>
            <person name="Baker D."/>
            <person name="Gharbi K."/>
            <person name="Hall N."/>
            <person name="Watson M."/>
            <person name="Adriaenssens E.M."/>
            <person name="Foster-Nyarko E."/>
            <person name="Jarju S."/>
            <person name="Secka A."/>
            <person name="Antonio M."/>
            <person name="Oren A."/>
            <person name="Chaudhuri R.R."/>
            <person name="La Ragione R."/>
            <person name="Hildebrand F."/>
            <person name="Pallen M.J."/>
        </authorList>
    </citation>
    <scope>NUCLEOTIDE SEQUENCE</scope>
    <source>
        <strain evidence="2">CHK192-19661</strain>
    </source>
</reference>
<dbReference type="AlphaFoldDB" id="A0A9D2D6J9"/>
<gene>
    <name evidence="2" type="ORF">H9726_02990</name>
</gene>
<organism evidence="2 3">
    <name type="scientific">Candidatus Borkfalkia avicola</name>
    <dbReference type="NCBI Taxonomy" id="2838503"/>
    <lineage>
        <taxon>Bacteria</taxon>
        <taxon>Bacillati</taxon>
        <taxon>Bacillota</taxon>
        <taxon>Clostridia</taxon>
        <taxon>Christensenellales</taxon>
        <taxon>Christensenellaceae</taxon>
        <taxon>Candidatus Borkfalkia</taxon>
    </lineage>
</organism>
<proteinExistence type="predicted"/>
<sequence length="244" mass="26947">MDYGNAARFLKSYNKIESQLKILYNARPTQNFTDLVKRCTDLNITVRRYENELVDYGKLRNAIVHRAAEGELFIANPCDDVVSNIEFIEKQLCDPPAVLDALKGRKLPSVFADKPLSAAAEQFAEHRRKTLVVSDHGRTAGLIDCYALLGDLAALSAKGEDVNAFLSGTLCGEYCARQGTGSCLFLSAEATVFDVFEAFERQKGLSAVLITQTGDASEKVKLMITPTDFPAINRYLEAFNAKTF</sequence>
<dbReference type="InterPro" id="IPR000644">
    <property type="entry name" value="CBS_dom"/>
</dbReference>
<dbReference type="Proteomes" id="UP000824025">
    <property type="component" value="Unassembled WGS sequence"/>
</dbReference>
<dbReference type="Pfam" id="PF00571">
    <property type="entry name" value="CBS"/>
    <property type="match status" value="1"/>
</dbReference>
<name>A0A9D2D6J9_9FIRM</name>
<dbReference type="SUPFAM" id="SSF54631">
    <property type="entry name" value="CBS-domain pair"/>
    <property type="match status" value="1"/>
</dbReference>
<evidence type="ECO:0000259" key="1">
    <source>
        <dbReference type="Pfam" id="PF00571"/>
    </source>
</evidence>
<feature type="domain" description="CBS" evidence="1">
    <location>
        <begin position="105"/>
        <end position="144"/>
    </location>
</feature>
<protein>
    <recommendedName>
        <fullName evidence="1">CBS domain-containing protein</fullName>
    </recommendedName>
</protein>
<accession>A0A9D2D6J9</accession>
<evidence type="ECO:0000313" key="3">
    <source>
        <dbReference type="Proteomes" id="UP000824025"/>
    </source>
</evidence>
<dbReference type="EMBL" id="DXCF01000016">
    <property type="protein sequence ID" value="HIZ09434.1"/>
    <property type="molecule type" value="Genomic_DNA"/>
</dbReference>